<evidence type="ECO:0000313" key="1">
    <source>
        <dbReference type="EMBL" id="MQT77864.1"/>
    </source>
</evidence>
<gene>
    <name evidence="1" type="ORF">GHO37_26840</name>
</gene>
<name>A0A7X1WZY1_9PSED</name>
<accession>A0A7X1WZY1</accession>
<dbReference type="RefSeq" id="WP_153439168.1">
    <property type="nucleotide sequence ID" value="NZ_WIWF01000200.1"/>
</dbReference>
<comment type="caution">
    <text evidence="1">The sequence shown here is derived from an EMBL/GenBank/DDBJ whole genome shotgun (WGS) entry which is preliminary data.</text>
</comment>
<proteinExistence type="predicted"/>
<organism evidence="1 2">
    <name type="scientific">Pseudomonas helleri</name>
    <dbReference type="NCBI Taxonomy" id="1608996"/>
    <lineage>
        <taxon>Bacteria</taxon>
        <taxon>Pseudomonadati</taxon>
        <taxon>Pseudomonadota</taxon>
        <taxon>Gammaproteobacteria</taxon>
        <taxon>Pseudomonadales</taxon>
        <taxon>Pseudomonadaceae</taxon>
        <taxon>Pseudomonas</taxon>
    </lineage>
</organism>
<dbReference type="AlphaFoldDB" id="A0A7X1WZY1"/>
<dbReference type="Proteomes" id="UP000447574">
    <property type="component" value="Unassembled WGS sequence"/>
</dbReference>
<reference evidence="1 2" key="1">
    <citation type="submission" date="2019-10" db="EMBL/GenBank/DDBJ databases">
        <title>Evaluation of single-gene subtyping targets for Pseudomonas.</title>
        <authorList>
            <person name="Reichler S.J."/>
            <person name="Orsi R.H."/>
            <person name="Wiedmann M."/>
            <person name="Martin N.H."/>
            <person name="Murphy S.I."/>
        </authorList>
    </citation>
    <scope>NUCLEOTIDE SEQUENCE [LARGE SCALE GENOMIC DNA]</scope>
    <source>
        <strain evidence="1 2">FSL R10-2932</strain>
    </source>
</reference>
<dbReference type="EMBL" id="WIWF01000200">
    <property type="protein sequence ID" value="MQT77864.1"/>
    <property type="molecule type" value="Genomic_DNA"/>
</dbReference>
<protein>
    <submittedName>
        <fullName evidence="1">Uncharacterized protein</fullName>
    </submittedName>
</protein>
<sequence length="212" mass="24064">MADDGKQELREKWEDILATLFEGTIPQAAEWTDPNEIVRVLNAISSPVNHMFHPDCGGLDLIEAQLSREGTLEWATHEGGLKSFVHVVRPKKLTFWNPGLYKHEANFVFEVDALDPVGEEHARSEYVEELTEVRPGTYEPLSSWDNGYSENGDPLQDARRLCRIIKDSRFAIFGKGSLYNSFTDQGFDAYSAYHNDPVKFAKIVEEMANIKL</sequence>
<evidence type="ECO:0000313" key="2">
    <source>
        <dbReference type="Proteomes" id="UP000447574"/>
    </source>
</evidence>